<dbReference type="InterPro" id="IPR008962">
    <property type="entry name" value="PapD-like_sf"/>
</dbReference>
<feature type="domain" description="Pili assembly chaperone N-terminal" evidence="7">
    <location>
        <begin position="26"/>
        <end position="151"/>
    </location>
</feature>
<comment type="caution">
    <text evidence="9">The sequence shown here is derived from an EMBL/GenBank/DDBJ whole genome shotgun (WGS) entry which is preliminary data.</text>
</comment>
<keyword evidence="5" id="KW-0143">Chaperone</keyword>
<proteinExistence type="inferred from homology"/>
<dbReference type="Gene3D" id="2.60.40.10">
    <property type="entry name" value="Immunoglobulins"/>
    <property type="match status" value="2"/>
</dbReference>
<evidence type="ECO:0000256" key="1">
    <source>
        <dbReference type="ARBA" id="ARBA00004418"/>
    </source>
</evidence>
<dbReference type="InterPro" id="IPR013783">
    <property type="entry name" value="Ig-like_fold"/>
</dbReference>
<protein>
    <submittedName>
        <fullName evidence="9">Molecular chaperone</fullName>
    </submittedName>
</protein>
<comment type="similarity">
    <text evidence="2">Belongs to the periplasmic pilus chaperone family.</text>
</comment>
<reference evidence="9 10" key="1">
    <citation type="submission" date="2024-09" db="EMBL/GenBank/DDBJ databases">
        <authorList>
            <person name="Sun Q."/>
            <person name="Mori K."/>
        </authorList>
    </citation>
    <scope>NUCLEOTIDE SEQUENCE [LARGE SCALE GENOMIC DNA]</scope>
    <source>
        <strain evidence="9 10">CCM 8626</strain>
    </source>
</reference>
<dbReference type="EMBL" id="JBHLXG010000018">
    <property type="protein sequence ID" value="MFC0228350.1"/>
    <property type="molecule type" value="Genomic_DNA"/>
</dbReference>
<dbReference type="RefSeq" id="WP_380677868.1">
    <property type="nucleotide sequence ID" value="NZ_CP173186.1"/>
</dbReference>
<evidence type="ECO:0000259" key="7">
    <source>
        <dbReference type="Pfam" id="PF00345"/>
    </source>
</evidence>
<dbReference type="InterPro" id="IPR016147">
    <property type="entry name" value="Pili_assmbl_chaperone_N"/>
</dbReference>
<feature type="domain" description="Pili assembly chaperone C-terminal" evidence="8">
    <location>
        <begin position="173"/>
        <end position="232"/>
    </location>
</feature>
<dbReference type="Proteomes" id="UP001589792">
    <property type="component" value="Unassembled WGS sequence"/>
</dbReference>
<gene>
    <name evidence="9" type="ORF">ACFFJ3_17920</name>
</gene>
<dbReference type="InterPro" id="IPR036316">
    <property type="entry name" value="Pili_assmbl_chap_C_dom_sf"/>
</dbReference>
<evidence type="ECO:0000313" key="10">
    <source>
        <dbReference type="Proteomes" id="UP001589792"/>
    </source>
</evidence>
<accession>A0ABV6EH84</accession>
<dbReference type="Pfam" id="PF02753">
    <property type="entry name" value="PapD_C"/>
    <property type="match status" value="1"/>
</dbReference>
<feature type="chain" id="PRO_5046044381" evidence="6">
    <location>
        <begin position="24"/>
        <end position="239"/>
    </location>
</feature>
<evidence type="ECO:0000259" key="8">
    <source>
        <dbReference type="Pfam" id="PF02753"/>
    </source>
</evidence>
<evidence type="ECO:0000256" key="4">
    <source>
        <dbReference type="ARBA" id="ARBA00022764"/>
    </source>
</evidence>
<dbReference type="PANTHER" id="PTHR30251:SF2">
    <property type="entry name" value="FIMBRIAL CHAPERONE YADV-RELATED"/>
    <property type="match status" value="1"/>
</dbReference>
<sequence length="239" mass="25711">MPRFLRLLSAVLPLMVMPMAGQASGFGIDATRLIYPQGAGSISVTLRNTLTTTPYLVQTAISRTPAGTEPVPFIATPPLFRLEPASINQVRITYRQSAPLPRDRESVFYFRASAIPASHAPDTDQSAGRVKGAAQFGVGNIIKLFYRPSTLAGSALMAQKGLQFSRVGEGVRVNNPSPYFISFASLSVGGKKLPLNTPEALMIAPFGTHTFVAKELHGKVKWETIGDEGGIRAFSHDLP</sequence>
<comment type="subcellular location">
    <subcellularLocation>
        <location evidence="1">Periplasm</location>
    </subcellularLocation>
</comment>
<keyword evidence="10" id="KW-1185">Reference proteome</keyword>
<dbReference type="InterPro" id="IPR016148">
    <property type="entry name" value="Pili_assmbl_chaperone_C"/>
</dbReference>
<dbReference type="PRINTS" id="PR00969">
    <property type="entry name" value="CHAPERONPILI"/>
</dbReference>
<evidence type="ECO:0000256" key="3">
    <source>
        <dbReference type="ARBA" id="ARBA00022729"/>
    </source>
</evidence>
<dbReference type="SUPFAM" id="SSF49354">
    <property type="entry name" value="PapD-like"/>
    <property type="match status" value="1"/>
</dbReference>
<name>A0ABV6EH84_9GAMM</name>
<feature type="signal peptide" evidence="6">
    <location>
        <begin position="1"/>
        <end position="23"/>
    </location>
</feature>
<dbReference type="PANTHER" id="PTHR30251">
    <property type="entry name" value="PILUS ASSEMBLY CHAPERONE"/>
    <property type="match status" value="1"/>
</dbReference>
<dbReference type="InterPro" id="IPR050643">
    <property type="entry name" value="Periplasmic_pilus_chap"/>
</dbReference>
<evidence type="ECO:0000256" key="2">
    <source>
        <dbReference type="ARBA" id="ARBA00007399"/>
    </source>
</evidence>
<organism evidence="9 10">
    <name type="scientific">Serratia aquatilis</name>
    <dbReference type="NCBI Taxonomy" id="1737515"/>
    <lineage>
        <taxon>Bacteria</taxon>
        <taxon>Pseudomonadati</taxon>
        <taxon>Pseudomonadota</taxon>
        <taxon>Gammaproteobacteria</taxon>
        <taxon>Enterobacterales</taxon>
        <taxon>Yersiniaceae</taxon>
        <taxon>Serratia</taxon>
    </lineage>
</organism>
<dbReference type="Pfam" id="PF00345">
    <property type="entry name" value="PapD_N"/>
    <property type="match status" value="1"/>
</dbReference>
<dbReference type="InterPro" id="IPR001829">
    <property type="entry name" value="Pili_assmbl_chaperone_bac"/>
</dbReference>
<evidence type="ECO:0000313" key="9">
    <source>
        <dbReference type="EMBL" id="MFC0228350.1"/>
    </source>
</evidence>
<keyword evidence="3 6" id="KW-0732">Signal</keyword>
<evidence type="ECO:0000256" key="5">
    <source>
        <dbReference type="ARBA" id="ARBA00023186"/>
    </source>
</evidence>
<dbReference type="SUPFAM" id="SSF49584">
    <property type="entry name" value="Periplasmic chaperone C-domain"/>
    <property type="match status" value="1"/>
</dbReference>
<evidence type="ECO:0000256" key="6">
    <source>
        <dbReference type="SAM" id="SignalP"/>
    </source>
</evidence>
<keyword evidence="4" id="KW-0574">Periplasm</keyword>